<dbReference type="STRING" id="1160509.A0A3N4HTH6"/>
<dbReference type="EMBL" id="ML119838">
    <property type="protein sequence ID" value="RPA72964.1"/>
    <property type="molecule type" value="Genomic_DNA"/>
</dbReference>
<dbReference type="Gene3D" id="3.30.710.10">
    <property type="entry name" value="Potassium Channel Kv1.1, Chain A"/>
    <property type="match status" value="1"/>
</dbReference>
<feature type="compositionally biased region" description="Polar residues" evidence="2">
    <location>
        <begin position="37"/>
        <end position="46"/>
    </location>
</feature>
<proteinExistence type="predicted"/>
<reference evidence="4 5" key="1">
    <citation type="journal article" date="2018" name="Nat. Ecol. Evol.">
        <title>Pezizomycetes genomes reveal the molecular basis of ectomycorrhizal truffle lifestyle.</title>
        <authorList>
            <person name="Murat C."/>
            <person name="Payen T."/>
            <person name="Noel B."/>
            <person name="Kuo A."/>
            <person name="Morin E."/>
            <person name="Chen J."/>
            <person name="Kohler A."/>
            <person name="Krizsan K."/>
            <person name="Balestrini R."/>
            <person name="Da Silva C."/>
            <person name="Montanini B."/>
            <person name="Hainaut M."/>
            <person name="Levati E."/>
            <person name="Barry K.W."/>
            <person name="Belfiori B."/>
            <person name="Cichocki N."/>
            <person name="Clum A."/>
            <person name="Dockter R.B."/>
            <person name="Fauchery L."/>
            <person name="Guy J."/>
            <person name="Iotti M."/>
            <person name="Le Tacon F."/>
            <person name="Lindquist E.A."/>
            <person name="Lipzen A."/>
            <person name="Malagnac F."/>
            <person name="Mello A."/>
            <person name="Molinier V."/>
            <person name="Miyauchi S."/>
            <person name="Poulain J."/>
            <person name="Riccioni C."/>
            <person name="Rubini A."/>
            <person name="Sitrit Y."/>
            <person name="Splivallo R."/>
            <person name="Traeger S."/>
            <person name="Wang M."/>
            <person name="Zifcakova L."/>
            <person name="Wipf D."/>
            <person name="Zambonelli A."/>
            <person name="Paolocci F."/>
            <person name="Nowrousian M."/>
            <person name="Ottonello S."/>
            <person name="Baldrian P."/>
            <person name="Spatafora J.W."/>
            <person name="Henrissat B."/>
            <person name="Nagy L.G."/>
            <person name="Aury J.M."/>
            <person name="Wincker P."/>
            <person name="Grigoriev I.V."/>
            <person name="Bonfante P."/>
            <person name="Martin F.M."/>
        </authorList>
    </citation>
    <scope>NUCLEOTIDE SEQUENCE [LARGE SCALE GENOMIC DNA]</scope>
    <source>
        <strain evidence="4 5">RN42</strain>
    </source>
</reference>
<name>A0A3N4HTH6_ASCIM</name>
<evidence type="ECO:0000256" key="2">
    <source>
        <dbReference type="SAM" id="MobiDB-lite"/>
    </source>
</evidence>
<keyword evidence="5" id="KW-1185">Reference proteome</keyword>
<feature type="region of interest" description="Disordered" evidence="2">
    <location>
        <begin position="1"/>
        <end position="46"/>
    </location>
</feature>
<gene>
    <name evidence="4" type="ORF">BJ508DRAFT_314231</name>
</gene>
<feature type="domain" description="BTB" evidence="3">
    <location>
        <begin position="66"/>
        <end position="126"/>
    </location>
</feature>
<dbReference type="InterPro" id="IPR000210">
    <property type="entry name" value="BTB/POZ_dom"/>
</dbReference>
<sequence length="337" mass="38805">MGPMDAVNGDFSDGAMGDDNESISPLPSPPPSPITSHAFNESISNPKQTHTTADVCKELLNNSKFSDCKIIVQGCTFYGHWFLLISRCPYFALMHRSQMREFQDSTINISDESPMDIYRVLSFIYTLEYRQFGGDFYKSNRLKAYETRGVLQTDDILHATSVNIRMCIIADKYDMPDLEVIACKKQTDLFSLVKIANSKSEFECRACMCRQIYRSTQDYEGSNIRQLAMAQMMSLNSQMLASGYELANLSEKKHYVKLLSEQPSAAQSLLVQMWDILHLKDQRINQLVLRTKQMTEDNERLRAKERQATRRSETLKEMLKERERYIDKLKGEMKQAV</sequence>
<dbReference type="OrthoDB" id="6359816at2759"/>
<dbReference type="CDD" id="cd18186">
    <property type="entry name" value="BTB_POZ_ZBTB_KLHL-like"/>
    <property type="match status" value="1"/>
</dbReference>
<evidence type="ECO:0000313" key="5">
    <source>
        <dbReference type="Proteomes" id="UP000275078"/>
    </source>
</evidence>
<dbReference type="AlphaFoldDB" id="A0A3N4HTH6"/>
<dbReference type="Proteomes" id="UP000275078">
    <property type="component" value="Unassembled WGS sequence"/>
</dbReference>
<dbReference type="InterPro" id="IPR011333">
    <property type="entry name" value="SKP1/BTB/POZ_sf"/>
</dbReference>
<dbReference type="Pfam" id="PF00651">
    <property type="entry name" value="BTB"/>
    <property type="match status" value="1"/>
</dbReference>
<accession>A0A3N4HTH6</accession>
<organism evidence="4 5">
    <name type="scientific">Ascobolus immersus RN42</name>
    <dbReference type="NCBI Taxonomy" id="1160509"/>
    <lineage>
        <taxon>Eukaryota</taxon>
        <taxon>Fungi</taxon>
        <taxon>Dikarya</taxon>
        <taxon>Ascomycota</taxon>
        <taxon>Pezizomycotina</taxon>
        <taxon>Pezizomycetes</taxon>
        <taxon>Pezizales</taxon>
        <taxon>Ascobolaceae</taxon>
        <taxon>Ascobolus</taxon>
    </lineage>
</organism>
<evidence type="ECO:0000259" key="3">
    <source>
        <dbReference type="PROSITE" id="PS50097"/>
    </source>
</evidence>
<evidence type="ECO:0000256" key="1">
    <source>
        <dbReference type="SAM" id="Coils"/>
    </source>
</evidence>
<keyword evidence="1" id="KW-0175">Coiled coil</keyword>
<dbReference type="SUPFAM" id="SSF54695">
    <property type="entry name" value="POZ domain"/>
    <property type="match status" value="1"/>
</dbReference>
<protein>
    <recommendedName>
        <fullName evidence="3">BTB domain-containing protein</fullName>
    </recommendedName>
</protein>
<dbReference type="PROSITE" id="PS50097">
    <property type="entry name" value="BTB"/>
    <property type="match status" value="1"/>
</dbReference>
<dbReference type="PANTHER" id="PTHR24413">
    <property type="entry name" value="SPECKLE-TYPE POZ PROTEIN"/>
    <property type="match status" value="1"/>
</dbReference>
<evidence type="ECO:0000313" key="4">
    <source>
        <dbReference type="EMBL" id="RPA72964.1"/>
    </source>
</evidence>
<feature type="coiled-coil region" evidence="1">
    <location>
        <begin position="284"/>
        <end position="335"/>
    </location>
</feature>